<gene>
    <name evidence="2" type="ORF">I6G38_18155</name>
</gene>
<protein>
    <recommendedName>
        <fullName evidence="1">LexA repressor DNA-binding domain-containing protein</fullName>
    </recommendedName>
</protein>
<name>A0A7T3A9D3_SPHPI</name>
<sequence length="164" mass="17979">MTPGQLHVLDCVREMLTCDVSPSVRDIAKACNISVSQAHVRIAALVDCGALERGAGKQRNLRLVGVPDLRAIPTDAIRAELARRGVTLDALSTRTRRAVGHEVTCAADTCGHVVQRGHLFCREHWFKLDAGLRHRILRAFAAKDVSTYQDLVAQARDEIDECTA</sequence>
<evidence type="ECO:0000313" key="3">
    <source>
        <dbReference type="Proteomes" id="UP000594836"/>
    </source>
</evidence>
<dbReference type="InterPro" id="IPR006199">
    <property type="entry name" value="LexA_DNA-bd_dom"/>
</dbReference>
<reference evidence="2 3" key="1">
    <citation type="submission" date="2020-12" db="EMBL/GenBank/DDBJ databases">
        <title>FDA dAtabase for Regulatory Grade micrObial Sequences (FDA-ARGOS): Supporting development and validation of Infectious Disease Dx tests.</title>
        <authorList>
            <person name="Sproer C."/>
            <person name="Gronow S."/>
            <person name="Severitt S."/>
            <person name="Schroder I."/>
            <person name="Tallon L."/>
            <person name="Sadzewicz L."/>
            <person name="Zhao X."/>
            <person name="Boylan J."/>
            <person name="Ott S."/>
            <person name="Bowen H."/>
            <person name="Vavikolanu K."/>
            <person name="Mehta A."/>
            <person name="Aluvathingal J."/>
            <person name="Nadendla S."/>
            <person name="Lowell S."/>
            <person name="Myers T."/>
            <person name="Yan Y."/>
            <person name="Sichtig H."/>
        </authorList>
    </citation>
    <scope>NUCLEOTIDE SEQUENCE [LARGE SCALE GENOMIC DNA]</scope>
    <source>
        <strain evidence="2 3">FDAARGOS_881</strain>
    </source>
</reference>
<organism evidence="2 3">
    <name type="scientific">Sphingomonas paucimobilis</name>
    <name type="common">Pseudomonas paucimobilis</name>
    <dbReference type="NCBI Taxonomy" id="13689"/>
    <lineage>
        <taxon>Bacteria</taxon>
        <taxon>Pseudomonadati</taxon>
        <taxon>Pseudomonadota</taxon>
        <taxon>Alphaproteobacteria</taxon>
        <taxon>Sphingomonadales</taxon>
        <taxon>Sphingomonadaceae</taxon>
        <taxon>Sphingomonas</taxon>
    </lineage>
</organism>
<dbReference type="EMBL" id="CP065713">
    <property type="protein sequence ID" value="QPT08614.1"/>
    <property type="molecule type" value="Genomic_DNA"/>
</dbReference>
<dbReference type="Proteomes" id="UP000594836">
    <property type="component" value="Chromosome"/>
</dbReference>
<dbReference type="InterPro" id="IPR036388">
    <property type="entry name" value="WH-like_DNA-bd_sf"/>
</dbReference>
<accession>A0A7T3A9D3</accession>
<dbReference type="Pfam" id="PF01726">
    <property type="entry name" value="LexA_DNA_bind"/>
    <property type="match status" value="1"/>
</dbReference>
<dbReference type="Gene3D" id="1.10.10.10">
    <property type="entry name" value="Winged helix-like DNA-binding domain superfamily/Winged helix DNA-binding domain"/>
    <property type="match status" value="1"/>
</dbReference>
<dbReference type="InterPro" id="IPR036390">
    <property type="entry name" value="WH_DNA-bd_sf"/>
</dbReference>
<evidence type="ECO:0000259" key="1">
    <source>
        <dbReference type="Pfam" id="PF01726"/>
    </source>
</evidence>
<feature type="domain" description="LexA repressor DNA-binding" evidence="1">
    <location>
        <begin position="2"/>
        <end position="59"/>
    </location>
</feature>
<dbReference type="GO" id="GO:0006508">
    <property type="term" value="P:proteolysis"/>
    <property type="evidence" value="ECO:0007669"/>
    <property type="project" value="InterPro"/>
</dbReference>
<evidence type="ECO:0000313" key="2">
    <source>
        <dbReference type="EMBL" id="QPT08614.1"/>
    </source>
</evidence>
<dbReference type="AlphaFoldDB" id="A0A7T3A9D3"/>
<dbReference type="RefSeq" id="WP_197939151.1">
    <property type="nucleotide sequence ID" value="NZ_CP065713.1"/>
</dbReference>
<dbReference type="GO" id="GO:0004252">
    <property type="term" value="F:serine-type endopeptidase activity"/>
    <property type="evidence" value="ECO:0007669"/>
    <property type="project" value="InterPro"/>
</dbReference>
<dbReference type="SUPFAM" id="SSF46785">
    <property type="entry name" value="Winged helix' DNA-binding domain"/>
    <property type="match status" value="1"/>
</dbReference>
<proteinExistence type="predicted"/>